<sequence length="139" mass="15833">MRNSRKEEPINKAMVLNAIVTDLGISASVVDHDKSRWLMSKESLRTALTSMFCVEFKNKMVRDWAINTKFVTVFHRRYYFEKEPSYHCLPPMHQLLGAMLGWIISAPRKVAVLAAFNANISRSDALTVGGLTRLPTNYV</sequence>
<dbReference type="AlphaFoldDB" id="A0A067MB40"/>
<dbReference type="EMBL" id="KL198054">
    <property type="protein sequence ID" value="KDQ11885.1"/>
    <property type="molecule type" value="Genomic_DNA"/>
</dbReference>
<reference evidence="2" key="1">
    <citation type="journal article" date="2014" name="Proc. Natl. Acad. Sci. U.S.A.">
        <title>Extensive sampling of basidiomycete genomes demonstrates inadequacy of the white-rot/brown-rot paradigm for wood decay fungi.</title>
        <authorList>
            <person name="Riley R."/>
            <person name="Salamov A.A."/>
            <person name="Brown D.W."/>
            <person name="Nagy L.G."/>
            <person name="Floudas D."/>
            <person name="Held B.W."/>
            <person name="Levasseur A."/>
            <person name="Lombard V."/>
            <person name="Morin E."/>
            <person name="Otillar R."/>
            <person name="Lindquist E.A."/>
            <person name="Sun H."/>
            <person name="LaButti K.M."/>
            <person name="Schmutz J."/>
            <person name="Jabbour D."/>
            <person name="Luo H."/>
            <person name="Baker S.E."/>
            <person name="Pisabarro A.G."/>
            <person name="Walton J.D."/>
            <person name="Blanchette R.A."/>
            <person name="Henrissat B."/>
            <person name="Martin F."/>
            <person name="Cullen D."/>
            <person name="Hibbett D.S."/>
            <person name="Grigoriev I.V."/>
        </authorList>
    </citation>
    <scope>NUCLEOTIDE SEQUENCE [LARGE SCALE GENOMIC DNA]</scope>
    <source>
        <strain evidence="2">FD-172 SS1</strain>
    </source>
</reference>
<keyword evidence="2" id="KW-1185">Reference proteome</keyword>
<dbReference type="InParanoid" id="A0A067MB40"/>
<evidence type="ECO:0000313" key="1">
    <source>
        <dbReference type="EMBL" id="KDQ11885.1"/>
    </source>
</evidence>
<gene>
    <name evidence="1" type="ORF">BOTBODRAFT_176885</name>
</gene>
<dbReference type="Proteomes" id="UP000027195">
    <property type="component" value="Unassembled WGS sequence"/>
</dbReference>
<evidence type="ECO:0000313" key="2">
    <source>
        <dbReference type="Proteomes" id="UP000027195"/>
    </source>
</evidence>
<dbReference type="HOGENOM" id="CLU_1844761_0_0_1"/>
<name>A0A067MB40_BOTB1</name>
<accession>A0A067MB40</accession>
<organism evidence="1 2">
    <name type="scientific">Botryobasidium botryosum (strain FD-172 SS1)</name>
    <dbReference type="NCBI Taxonomy" id="930990"/>
    <lineage>
        <taxon>Eukaryota</taxon>
        <taxon>Fungi</taxon>
        <taxon>Dikarya</taxon>
        <taxon>Basidiomycota</taxon>
        <taxon>Agaricomycotina</taxon>
        <taxon>Agaricomycetes</taxon>
        <taxon>Cantharellales</taxon>
        <taxon>Botryobasidiaceae</taxon>
        <taxon>Botryobasidium</taxon>
    </lineage>
</organism>
<proteinExistence type="predicted"/>
<protein>
    <submittedName>
        <fullName evidence="1">Uncharacterized protein</fullName>
    </submittedName>
</protein>